<dbReference type="PANTHER" id="PTHR33148">
    <property type="entry name" value="PLASTID MOVEMENT IMPAIRED PROTEIN-RELATED"/>
    <property type="match status" value="1"/>
</dbReference>
<gene>
    <name evidence="1" type="ORF">CITCOLO1_LOCUS11226</name>
</gene>
<reference evidence="1 2" key="1">
    <citation type="submission" date="2024-03" db="EMBL/GenBank/DDBJ databases">
        <authorList>
            <person name="Gkanogiannis A."/>
            <person name="Becerra Lopez-Lavalle L."/>
        </authorList>
    </citation>
    <scope>NUCLEOTIDE SEQUENCE [LARGE SCALE GENOMIC DNA]</scope>
</reference>
<organism evidence="1 2">
    <name type="scientific">Citrullus colocynthis</name>
    <name type="common">colocynth</name>
    <dbReference type="NCBI Taxonomy" id="252529"/>
    <lineage>
        <taxon>Eukaryota</taxon>
        <taxon>Viridiplantae</taxon>
        <taxon>Streptophyta</taxon>
        <taxon>Embryophyta</taxon>
        <taxon>Tracheophyta</taxon>
        <taxon>Spermatophyta</taxon>
        <taxon>Magnoliopsida</taxon>
        <taxon>eudicotyledons</taxon>
        <taxon>Gunneridae</taxon>
        <taxon>Pentapetalae</taxon>
        <taxon>rosids</taxon>
        <taxon>fabids</taxon>
        <taxon>Cucurbitales</taxon>
        <taxon>Cucurbitaceae</taxon>
        <taxon>Benincaseae</taxon>
        <taxon>Citrullus</taxon>
    </lineage>
</organism>
<dbReference type="Pfam" id="PF14009">
    <property type="entry name" value="PADRE"/>
    <property type="match status" value="1"/>
</dbReference>
<proteinExistence type="predicted"/>
<evidence type="ECO:0000313" key="1">
    <source>
        <dbReference type="EMBL" id="CAK9319232.1"/>
    </source>
</evidence>
<dbReference type="PANTHER" id="PTHR33148:SF41">
    <property type="entry name" value="DUF4228 DOMAIN PROTEIN"/>
    <property type="match status" value="1"/>
</dbReference>
<name>A0ABP0YFI1_9ROSI</name>
<keyword evidence="2" id="KW-1185">Reference proteome</keyword>
<dbReference type="EMBL" id="OZ021737">
    <property type="protein sequence ID" value="CAK9319232.1"/>
    <property type="molecule type" value="Genomic_DNA"/>
</dbReference>
<accession>A0ABP0YFI1</accession>
<sequence>MVKVVTLNGGIMELYTPITAECITGEYPGHAIFKSRTIFSEALHHKEELQGGQVYYLLPLNPSLEPCTHVSTPYRMSTADTQPKPSLPDHVFPNYNNAGVWKVNLVICPQQLSQILSHDNRTQELIENVRTVAKCGNALESAANSDHSSVAGELSQPNNSPKFCLRTIALRTVAKCGNNVEFAANLDHS</sequence>
<protein>
    <submittedName>
        <fullName evidence="1">Uncharacterized protein</fullName>
    </submittedName>
</protein>
<dbReference type="Proteomes" id="UP001642487">
    <property type="component" value="Chromosome 3"/>
</dbReference>
<dbReference type="InterPro" id="IPR025322">
    <property type="entry name" value="PADRE_dom"/>
</dbReference>
<evidence type="ECO:0000313" key="2">
    <source>
        <dbReference type="Proteomes" id="UP001642487"/>
    </source>
</evidence>